<dbReference type="Proteomes" id="UP000008418">
    <property type="component" value="Segment"/>
</dbReference>
<dbReference type="GeneID" id="40081063"/>
<accession>G1D5J0</accession>
<dbReference type="EMBL" id="JF937105">
    <property type="protein sequence ID" value="AEK10038.1"/>
    <property type="molecule type" value="Genomic_DNA"/>
</dbReference>
<dbReference type="KEGG" id="vg:40081063"/>
<evidence type="ECO:0000313" key="2">
    <source>
        <dbReference type="Proteomes" id="UP000008418"/>
    </source>
</evidence>
<name>G1D5J0_9CAUD</name>
<sequence>MTAPAWTWTDTFGDTLEIYEAGAHIVLGIKPKNDDEDDQAIALDIDQMRGLRAALGVCVRERSGI</sequence>
<protein>
    <submittedName>
        <fullName evidence="1">Uncharacterized protein</fullName>
    </submittedName>
</protein>
<gene>
    <name evidence="1" type="primary">150</name>
    <name evidence="1" type="ORF">PBI_REY_150</name>
</gene>
<evidence type="ECO:0000313" key="1">
    <source>
        <dbReference type="EMBL" id="AEK10038.1"/>
    </source>
</evidence>
<organism evidence="1 2">
    <name type="scientific">Mycobacterium phage Rey</name>
    <dbReference type="NCBI Taxonomy" id="1034115"/>
    <lineage>
        <taxon>Viruses</taxon>
        <taxon>Duplodnaviria</taxon>
        <taxon>Heunggongvirae</taxon>
        <taxon>Uroviricota</taxon>
        <taxon>Caudoviricetes</taxon>
        <taxon>Vilmaviridae</taxon>
        <taxon>Mclasvirinae</taxon>
        <taxon>Reyvirus</taxon>
        <taxon>Reyvirus rey</taxon>
    </lineage>
</organism>
<dbReference type="RefSeq" id="YP_009605118.1">
    <property type="nucleotide sequence ID" value="NC_041971.1"/>
</dbReference>
<reference evidence="1 2" key="1">
    <citation type="journal article" date="2011" name="PLoS ONE">
        <title>Cluster K Mycobacteriophages: Insights into the Evolutionary Origins of Mycobacteriophage TM4.</title>
        <authorList>
            <person name="Pope W.H."/>
            <person name="Ferreira C.M."/>
            <person name="Jacobs-Sera D."/>
            <person name="Benjamin R.C."/>
            <person name="Davis A.J."/>
            <person name="Dejong R.J."/>
            <person name="Elgin S.C."/>
            <person name="Guilfoile F.R."/>
            <person name="Forsyth M.H."/>
            <person name="Harris A.D."/>
            <person name="Harvey S.E."/>
            <person name="Hughes L.E."/>
            <person name="Hynes P.M."/>
            <person name="Jackson A.S."/>
            <person name="Jalal M.D."/>
            <person name="Macmurray E.A."/>
            <person name="Manley C.M."/>
            <person name="McDonough M.J."/>
            <person name="Mosier J.L."/>
            <person name="Osterbann L.J."/>
            <person name="Rabinowitz H.S."/>
            <person name="Rhyan C.N."/>
            <person name="Russell D.A."/>
            <person name="Saha M.S."/>
            <person name="Shaffer C.D."/>
            <person name="Simon S.E."/>
            <person name="Sims E.F."/>
            <person name="Tovar I.G."/>
            <person name="Weisser E.G."/>
            <person name="Wertz J.T."/>
            <person name="Weston-Hafer K.A."/>
            <person name="Williamson K.E."/>
            <person name="Zhang B."/>
            <person name="Cresawn S.G."/>
            <person name="Jain P."/>
            <person name="Piuri M."/>
            <person name="Jacobs W.R.Jr."/>
            <person name="Hendrix R.W."/>
            <person name="Hatfull G.F."/>
        </authorList>
    </citation>
    <scope>NUCLEOTIDE SEQUENCE [LARGE SCALE GENOMIC DNA]</scope>
    <source>
        <strain evidence="1">Rey</strain>
    </source>
</reference>
<proteinExistence type="predicted"/>
<keyword evidence="2" id="KW-1185">Reference proteome</keyword>